<dbReference type="AlphaFoldDB" id="A0A2Z4IHC7"/>
<dbReference type="RefSeq" id="WP_112783932.1">
    <property type="nucleotide sequence ID" value="NZ_CP030041.1"/>
</dbReference>
<dbReference type="InterPro" id="IPR036942">
    <property type="entry name" value="Beta-barrel_TonB_sf"/>
</dbReference>
<dbReference type="InterPro" id="IPR023996">
    <property type="entry name" value="TonB-dep_OMP_SusC/RagA"/>
</dbReference>
<dbReference type="OrthoDB" id="9768177at2"/>
<dbReference type="SUPFAM" id="SSF56935">
    <property type="entry name" value="Porins"/>
    <property type="match status" value="1"/>
</dbReference>
<dbReference type="NCBIfam" id="TIGR04056">
    <property type="entry name" value="OMP_RagA_SusC"/>
    <property type="match status" value="1"/>
</dbReference>
<gene>
    <name evidence="13" type="ORF">DN752_10675</name>
</gene>
<protein>
    <submittedName>
        <fullName evidence="13">SusC/RagA family protein</fullName>
    </submittedName>
</protein>
<accession>A0A2Z4IHC7</accession>
<dbReference type="InterPro" id="IPR012910">
    <property type="entry name" value="Plug_dom"/>
</dbReference>
<name>A0A2Z4IHC7_9BACT</name>
<feature type="domain" description="TonB-dependent receptor plug" evidence="12">
    <location>
        <begin position="117"/>
        <end position="221"/>
    </location>
</feature>
<sequence length="1071" mass="117936">MTKFYKRWCLMTILLLSTGLSAFAQRTITGKITDDTKEGLPGATILVKGTSNGTVTDLDGTYSIDVPSNESVLVFSFVGYESKEEKVGTRSIIDVRLGASLSSLDEVVVTGYSSQSKKDITGAVSSVDSEELQKVPATTFAQQLQGRASGVNIVNDATPGGNATVRIRGFGTIGNNDPLYVIDGVPTQNQGNLNPNDIESIQILKDASAASIYGSRAANGVVIITTKRGKVGKPTISVSAYYGTQSAANSPDVLNAEELGRYLYLTNTYAGRTTDHGQYTYGANGEVMLPDYVFPSGAMEGDPATNPDLYALEPGNIYPITRAGDTDWWKESTGKAPIQSYQVSAAGGTENGRYALSLNYFNQEGIVNNVGYERYSLRANTEFKALNNKLTIGENLSTSFDIRKGGFSNDDEQNAVSSSYKNHPLLPVYDIMGEFAGSRGRNLGNNYNPVAILARQKDNRHFRIRGFGNVYASYDITDDLIFKTSYGFDGNMRRSRILGRPQPEYVEGNFINSSEAQNQYSLQTVWTNTLSWSHEFGDAHKVDAYIGTEAIREFGESFTARREKFPFLSTPVLSYLDLGDASTAKNSGGVDVDYSLFSTFGQFNYSYEGKYLVQFILRNDASSRFLQSSRSAVFPAFSLGWRLSDELFIKNALPFISDMKLRYGWGKTGNQLIGDYNAYTTYKTNIFNAGYPIDGSTSTPTVGFDVLQFGNRNAKWEATTSNNLGLDVEMLAGKIFFEFDLWNRKTTDMLFQVPVSYGHGDAVAPYFNVGQMTNKGMDISLGYNNTAHGRDFRYSISGNYSMYRNNVDQLDEGENAVLFGRSTRVPSLTISRAGIPLSSFYGYNVVGIFQTQEEADSWPAYGEYNAPGKFKVQDVNEDGVITDADRTIIGNPHPDFNYGINISLGYKNWDLDIFGNGSVGNDIYNYVRYFTDFNTFQGNRSKRALYEAWQPSNPEAPRSQWVAADPSAQTPIMDANDQVSSRPSSYFIEDGSYFRLRNIQLTYHLPDQGLKAIGLGSASVYLQGQNLLTITKYSGLNPEIQVGTDNDATLGFDGGYMPVSKSLILGLNISF</sequence>
<dbReference type="InterPro" id="IPR023997">
    <property type="entry name" value="TonB-dep_OMP_SusC/RagA_CS"/>
</dbReference>
<feature type="domain" description="TonB-dependent receptor-like beta-barrel" evidence="11">
    <location>
        <begin position="400"/>
        <end position="912"/>
    </location>
</feature>
<comment type="similarity">
    <text evidence="8 9">Belongs to the TonB-dependent receptor family.</text>
</comment>
<dbReference type="InterPro" id="IPR008969">
    <property type="entry name" value="CarboxyPept-like_regulatory"/>
</dbReference>
<dbReference type="PROSITE" id="PS52016">
    <property type="entry name" value="TONB_DEPENDENT_REC_3"/>
    <property type="match status" value="1"/>
</dbReference>
<dbReference type="Gene3D" id="2.60.40.1120">
    <property type="entry name" value="Carboxypeptidase-like, regulatory domain"/>
    <property type="match status" value="1"/>
</dbReference>
<dbReference type="InterPro" id="IPR037066">
    <property type="entry name" value="Plug_dom_sf"/>
</dbReference>
<keyword evidence="5 9" id="KW-0798">TonB box</keyword>
<dbReference type="KEGG" id="est:DN752_10675"/>
<proteinExistence type="inferred from homology"/>
<dbReference type="SUPFAM" id="SSF49464">
    <property type="entry name" value="Carboxypeptidase regulatory domain-like"/>
    <property type="match status" value="1"/>
</dbReference>
<dbReference type="Gene3D" id="2.170.130.10">
    <property type="entry name" value="TonB-dependent receptor, plug domain"/>
    <property type="match status" value="1"/>
</dbReference>
<reference evidence="13 14" key="1">
    <citation type="submission" date="2018-06" db="EMBL/GenBank/DDBJ databases">
        <title>Echinicola strongylocentroti sp. nov., isolated from a sea urchin Strongylocentrotus intermedius.</title>
        <authorList>
            <person name="Bae S.S."/>
        </authorList>
    </citation>
    <scope>NUCLEOTIDE SEQUENCE [LARGE SCALE GENOMIC DNA]</scope>
    <source>
        <strain evidence="13 14">MEBiC08714</strain>
    </source>
</reference>
<keyword evidence="10" id="KW-0732">Signal</keyword>
<dbReference type="InterPro" id="IPR000531">
    <property type="entry name" value="Beta-barrel_TonB"/>
</dbReference>
<evidence type="ECO:0000259" key="11">
    <source>
        <dbReference type="Pfam" id="PF00593"/>
    </source>
</evidence>
<dbReference type="InterPro" id="IPR039426">
    <property type="entry name" value="TonB-dep_rcpt-like"/>
</dbReference>
<evidence type="ECO:0000256" key="4">
    <source>
        <dbReference type="ARBA" id="ARBA00022692"/>
    </source>
</evidence>
<evidence type="ECO:0000313" key="13">
    <source>
        <dbReference type="EMBL" id="AWW30551.1"/>
    </source>
</evidence>
<evidence type="ECO:0000256" key="8">
    <source>
        <dbReference type="PROSITE-ProRule" id="PRU01360"/>
    </source>
</evidence>
<organism evidence="13 14">
    <name type="scientific">Echinicola strongylocentroti</name>
    <dbReference type="NCBI Taxonomy" id="1795355"/>
    <lineage>
        <taxon>Bacteria</taxon>
        <taxon>Pseudomonadati</taxon>
        <taxon>Bacteroidota</taxon>
        <taxon>Cytophagia</taxon>
        <taxon>Cytophagales</taxon>
        <taxon>Cyclobacteriaceae</taxon>
        <taxon>Echinicola</taxon>
    </lineage>
</organism>
<evidence type="ECO:0000256" key="2">
    <source>
        <dbReference type="ARBA" id="ARBA00022448"/>
    </source>
</evidence>
<evidence type="ECO:0000256" key="7">
    <source>
        <dbReference type="ARBA" id="ARBA00023237"/>
    </source>
</evidence>
<evidence type="ECO:0000256" key="1">
    <source>
        <dbReference type="ARBA" id="ARBA00004571"/>
    </source>
</evidence>
<keyword evidence="3 8" id="KW-1134">Transmembrane beta strand</keyword>
<comment type="subcellular location">
    <subcellularLocation>
        <location evidence="1 8">Cell outer membrane</location>
        <topology evidence="1 8">Multi-pass membrane protein</topology>
    </subcellularLocation>
</comment>
<dbReference type="Proteomes" id="UP000248688">
    <property type="component" value="Chromosome"/>
</dbReference>
<evidence type="ECO:0000313" key="14">
    <source>
        <dbReference type="Proteomes" id="UP000248688"/>
    </source>
</evidence>
<dbReference type="Pfam" id="PF07715">
    <property type="entry name" value="Plug"/>
    <property type="match status" value="1"/>
</dbReference>
<dbReference type="EMBL" id="CP030041">
    <property type="protein sequence ID" value="AWW30551.1"/>
    <property type="molecule type" value="Genomic_DNA"/>
</dbReference>
<evidence type="ECO:0000256" key="3">
    <source>
        <dbReference type="ARBA" id="ARBA00022452"/>
    </source>
</evidence>
<keyword evidence="4 8" id="KW-0812">Transmembrane</keyword>
<dbReference type="Gene3D" id="2.40.170.20">
    <property type="entry name" value="TonB-dependent receptor, beta-barrel domain"/>
    <property type="match status" value="1"/>
</dbReference>
<evidence type="ECO:0000256" key="5">
    <source>
        <dbReference type="ARBA" id="ARBA00023077"/>
    </source>
</evidence>
<feature type="chain" id="PRO_5016300226" evidence="10">
    <location>
        <begin position="25"/>
        <end position="1071"/>
    </location>
</feature>
<dbReference type="FunFam" id="2.170.130.10:FF:000008">
    <property type="entry name" value="SusC/RagA family TonB-linked outer membrane protein"/>
    <property type="match status" value="1"/>
</dbReference>
<dbReference type="FunFam" id="2.60.40.1120:FF:000003">
    <property type="entry name" value="Outer membrane protein Omp121"/>
    <property type="match status" value="1"/>
</dbReference>
<evidence type="ECO:0000256" key="10">
    <source>
        <dbReference type="SAM" id="SignalP"/>
    </source>
</evidence>
<dbReference type="Pfam" id="PF13715">
    <property type="entry name" value="CarbopepD_reg_2"/>
    <property type="match status" value="1"/>
</dbReference>
<dbReference type="Pfam" id="PF00593">
    <property type="entry name" value="TonB_dep_Rec_b-barrel"/>
    <property type="match status" value="1"/>
</dbReference>
<dbReference type="NCBIfam" id="TIGR04057">
    <property type="entry name" value="SusC_RagA_signa"/>
    <property type="match status" value="1"/>
</dbReference>
<keyword evidence="2 8" id="KW-0813">Transport</keyword>
<feature type="signal peptide" evidence="10">
    <location>
        <begin position="1"/>
        <end position="24"/>
    </location>
</feature>
<evidence type="ECO:0000256" key="6">
    <source>
        <dbReference type="ARBA" id="ARBA00023136"/>
    </source>
</evidence>
<evidence type="ECO:0000256" key="9">
    <source>
        <dbReference type="RuleBase" id="RU003357"/>
    </source>
</evidence>
<keyword evidence="6 8" id="KW-0472">Membrane</keyword>
<keyword evidence="14" id="KW-1185">Reference proteome</keyword>
<keyword evidence="7 8" id="KW-0998">Cell outer membrane</keyword>
<dbReference type="GO" id="GO:0009279">
    <property type="term" value="C:cell outer membrane"/>
    <property type="evidence" value="ECO:0007669"/>
    <property type="project" value="UniProtKB-SubCell"/>
</dbReference>
<evidence type="ECO:0000259" key="12">
    <source>
        <dbReference type="Pfam" id="PF07715"/>
    </source>
</evidence>